<evidence type="ECO:0000313" key="1">
    <source>
        <dbReference type="EMBL" id="MCU6724540.1"/>
    </source>
</evidence>
<comment type="caution">
    <text evidence="1">The sequence shown here is derived from an EMBL/GenBank/DDBJ whole genome shotgun (WGS) entry which is preliminary data.</text>
</comment>
<accession>A0ABT2SJ56</accession>
<dbReference type="EMBL" id="JAOQKE010000003">
    <property type="protein sequence ID" value="MCU6724540.1"/>
    <property type="molecule type" value="Genomic_DNA"/>
</dbReference>
<dbReference type="Pfam" id="PF16152">
    <property type="entry name" value="DUF4860"/>
    <property type="match status" value="1"/>
</dbReference>
<gene>
    <name evidence="1" type="ORF">OCV47_04055</name>
</gene>
<reference evidence="1 2" key="1">
    <citation type="journal article" date="2021" name="ISME Commun">
        <title>Automated analysis of genomic sequences facilitates high-throughput and comprehensive description of bacteria.</title>
        <authorList>
            <person name="Hitch T.C.A."/>
        </authorList>
    </citation>
    <scope>NUCLEOTIDE SEQUENCE [LARGE SCALE GENOMIC DNA]</scope>
    <source>
        <strain evidence="1 2">Sanger_29</strain>
    </source>
</reference>
<protein>
    <submittedName>
        <fullName evidence="1">DUF4860 domain-containing protein</fullName>
    </submittedName>
</protein>
<dbReference type="InterPro" id="IPR032340">
    <property type="entry name" value="DUF4860"/>
</dbReference>
<organism evidence="1 2">
    <name type="scientific">Muricoprocola aceti</name>
    <dbReference type="NCBI Taxonomy" id="2981772"/>
    <lineage>
        <taxon>Bacteria</taxon>
        <taxon>Bacillati</taxon>
        <taxon>Bacillota</taxon>
        <taxon>Clostridia</taxon>
        <taxon>Lachnospirales</taxon>
        <taxon>Lachnospiraceae</taxon>
        <taxon>Muricoprocola</taxon>
    </lineage>
</organism>
<sequence>MHNMKERKHSIEDLFILVTFLVYAIALLLFASLGATVYRTVTSGMQQHQIQRTAESYLREKIRQNDRADAIQIGEVEGQQALQITEQIKGKKYVTYIYADEGMLKELFISAEKEPKLQDGTALLEMQNLTFEEEGDGYLNIGLQTEQEKMHRFLIRKRSNSL</sequence>
<proteinExistence type="predicted"/>
<dbReference type="Proteomes" id="UP001652338">
    <property type="component" value="Unassembled WGS sequence"/>
</dbReference>
<evidence type="ECO:0000313" key="2">
    <source>
        <dbReference type="Proteomes" id="UP001652338"/>
    </source>
</evidence>
<keyword evidence="2" id="KW-1185">Reference proteome</keyword>
<name>A0ABT2SJ56_9FIRM</name>